<evidence type="ECO:0000313" key="3">
    <source>
        <dbReference type="Proteomes" id="UP001460270"/>
    </source>
</evidence>
<evidence type="ECO:0000313" key="2">
    <source>
        <dbReference type="EMBL" id="KAK7922139.1"/>
    </source>
</evidence>
<feature type="region of interest" description="Disordered" evidence="1">
    <location>
        <begin position="1"/>
        <end position="25"/>
    </location>
</feature>
<accession>A0AAW0PNX0</accession>
<keyword evidence="3" id="KW-1185">Reference proteome</keyword>
<reference evidence="3" key="1">
    <citation type="submission" date="2024-04" db="EMBL/GenBank/DDBJ databases">
        <title>Salinicola lusitanus LLJ914,a marine bacterium isolated from the Okinawa Trough.</title>
        <authorList>
            <person name="Li J."/>
        </authorList>
    </citation>
    <scope>NUCLEOTIDE SEQUENCE [LARGE SCALE GENOMIC DNA]</scope>
</reference>
<comment type="caution">
    <text evidence="2">The sequence shown here is derived from an EMBL/GenBank/DDBJ whole genome shotgun (WGS) entry which is preliminary data.</text>
</comment>
<dbReference type="EMBL" id="JBBPFD010000006">
    <property type="protein sequence ID" value="KAK7922139.1"/>
    <property type="molecule type" value="Genomic_DNA"/>
</dbReference>
<dbReference type="AlphaFoldDB" id="A0AAW0PNX0"/>
<dbReference type="Proteomes" id="UP001460270">
    <property type="component" value="Unassembled WGS sequence"/>
</dbReference>
<feature type="compositionally biased region" description="Basic and acidic residues" evidence="1">
    <location>
        <begin position="110"/>
        <end position="122"/>
    </location>
</feature>
<sequence>MEECSTGDAAGEGVRSAVPQTGNHSLKDELQSAQRVRQEKYGHRQVQGHLHELSIVKAKPSGTWASEGAVTAGPRGSGEAELEEVDRGGYDIMKSKSNPDILKMAAAAAKRSERTMRSKSLKEGLTPEQRLHLFDNKDAKEF</sequence>
<protein>
    <submittedName>
        <fullName evidence="2">Uncharacterized protein</fullName>
    </submittedName>
</protein>
<feature type="compositionally biased region" description="Basic and acidic residues" evidence="1">
    <location>
        <begin position="129"/>
        <end position="142"/>
    </location>
</feature>
<gene>
    <name evidence="2" type="ORF">WMY93_009041</name>
</gene>
<evidence type="ECO:0000256" key="1">
    <source>
        <dbReference type="SAM" id="MobiDB-lite"/>
    </source>
</evidence>
<name>A0AAW0PNX0_9GOBI</name>
<feature type="region of interest" description="Disordered" evidence="1">
    <location>
        <begin position="110"/>
        <end position="142"/>
    </location>
</feature>
<organism evidence="2 3">
    <name type="scientific">Mugilogobius chulae</name>
    <name type="common">yellowstripe goby</name>
    <dbReference type="NCBI Taxonomy" id="88201"/>
    <lineage>
        <taxon>Eukaryota</taxon>
        <taxon>Metazoa</taxon>
        <taxon>Chordata</taxon>
        <taxon>Craniata</taxon>
        <taxon>Vertebrata</taxon>
        <taxon>Euteleostomi</taxon>
        <taxon>Actinopterygii</taxon>
        <taxon>Neopterygii</taxon>
        <taxon>Teleostei</taxon>
        <taxon>Neoteleostei</taxon>
        <taxon>Acanthomorphata</taxon>
        <taxon>Gobiaria</taxon>
        <taxon>Gobiiformes</taxon>
        <taxon>Gobioidei</taxon>
        <taxon>Gobiidae</taxon>
        <taxon>Gobionellinae</taxon>
        <taxon>Mugilogobius</taxon>
    </lineage>
</organism>
<proteinExistence type="predicted"/>